<comment type="catalytic activity">
    <reaction evidence="10">
        <text>a medium-chain 2,3-saturated fatty acyl-CoA + oxidized [electron-transfer flavoprotein] + H(+) = a medium-chain (2E)-enoyl-CoA + reduced [electron-transfer flavoprotein]</text>
        <dbReference type="Rhea" id="RHEA:14477"/>
        <dbReference type="Rhea" id="RHEA-COMP:10685"/>
        <dbReference type="Rhea" id="RHEA-COMP:10686"/>
        <dbReference type="ChEBI" id="CHEBI:15378"/>
        <dbReference type="ChEBI" id="CHEBI:57692"/>
        <dbReference type="ChEBI" id="CHEBI:58307"/>
        <dbReference type="ChEBI" id="CHEBI:83723"/>
        <dbReference type="ChEBI" id="CHEBI:83726"/>
        <dbReference type="EC" id="1.3.8.7"/>
    </reaction>
</comment>
<evidence type="ECO:0000256" key="4">
    <source>
        <dbReference type="ARBA" id="ARBA00012033"/>
    </source>
</evidence>
<dbReference type="AlphaFoldDB" id="A0A095TS11"/>
<dbReference type="Pfam" id="PF09317">
    <property type="entry name" value="ACDH_C"/>
    <property type="match status" value="1"/>
</dbReference>
<evidence type="ECO:0000259" key="15">
    <source>
        <dbReference type="Pfam" id="PF09317"/>
    </source>
</evidence>
<dbReference type="PATRIC" id="fig|1177154.3.peg.1616"/>
<dbReference type="EMBL" id="ARXV01000005">
    <property type="protein sequence ID" value="KGD65153.1"/>
    <property type="molecule type" value="Genomic_DNA"/>
</dbReference>
<evidence type="ECO:0000256" key="1">
    <source>
        <dbReference type="ARBA" id="ARBA00001974"/>
    </source>
</evidence>
<feature type="domain" description="Acyl-CoA oxidase/dehydrogenase middle" evidence="13">
    <location>
        <begin position="171"/>
        <end position="274"/>
    </location>
</feature>
<dbReference type="InterPro" id="IPR006089">
    <property type="entry name" value="Acyl-CoA_DH_CS"/>
</dbReference>
<feature type="domain" description="Acyl-CoA dehydrogenase/oxidase C-terminal" evidence="12">
    <location>
        <begin position="294"/>
        <end position="439"/>
    </location>
</feature>
<evidence type="ECO:0000256" key="10">
    <source>
        <dbReference type="ARBA" id="ARBA00047882"/>
    </source>
</evidence>
<gene>
    <name evidence="16" type="primary">fadE</name>
    <name evidence="16" type="ORF">Y5S_01587</name>
</gene>
<dbReference type="GO" id="GO:0050660">
    <property type="term" value="F:flavin adenine dinucleotide binding"/>
    <property type="evidence" value="ECO:0007669"/>
    <property type="project" value="InterPro"/>
</dbReference>
<keyword evidence="9" id="KW-0560">Oxidoreductase</keyword>
<keyword evidence="17" id="KW-1185">Reference proteome</keyword>
<dbReference type="Pfam" id="PF02770">
    <property type="entry name" value="Acyl-CoA_dh_M"/>
    <property type="match status" value="1"/>
</dbReference>
<dbReference type="STRING" id="1177154.Y5S_01587"/>
<organism evidence="16 17">
    <name type="scientific">Alcanivorax nanhaiticus</name>
    <dbReference type="NCBI Taxonomy" id="1177154"/>
    <lineage>
        <taxon>Bacteria</taxon>
        <taxon>Pseudomonadati</taxon>
        <taxon>Pseudomonadota</taxon>
        <taxon>Gammaproteobacteria</taxon>
        <taxon>Oceanospirillales</taxon>
        <taxon>Alcanivoracaceae</taxon>
        <taxon>Alcanivorax</taxon>
    </lineage>
</organism>
<dbReference type="Pfam" id="PF02771">
    <property type="entry name" value="Acyl-CoA_dh_N"/>
    <property type="match status" value="1"/>
</dbReference>
<dbReference type="NCBIfam" id="NF009586">
    <property type="entry name" value="PRK13026.1"/>
    <property type="match status" value="1"/>
</dbReference>
<evidence type="ECO:0000313" key="17">
    <source>
        <dbReference type="Proteomes" id="UP000029444"/>
    </source>
</evidence>
<evidence type="ECO:0000313" key="16">
    <source>
        <dbReference type="EMBL" id="KGD65153.1"/>
    </source>
</evidence>
<dbReference type="GO" id="GO:0070991">
    <property type="term" value="F:medium-chain fatty acyl-CoA dehydrogenase activity"/>
    <property type="evidence" value="ECO:0007669"/>
    <property type="project" value="UniProtKB-EC"/>
</dbReference>
<dbReference type="NCBIfam" id="NF007000">
    <property type="entry name" value="PRK09463.1"/>
    <property type="match status" value="1"/>
</dbReference>
<evidence type="ECO:0000256" key="2">
    <source>
        <dbReference type="ARBA" id="ARBA00005005"/>
    </source>
</evidence>
<dbReference type="InterPro" id="IPR037069">
    <property type="entry name" value="AcylCoA_DH/ox_N_sf"/>
</dbReference>
<evidence type="ECO:0000259" key="14">
    <source>
        <dbReference type="Pfam" id="PF02771"/>
    </source>
</evidence>
<feature type="domain" description="Acyl-CoA dehydrogenase C-terminal bacterial-type" evidence="15">
    <location>
        <begin position="448"/>
        <end position="731"/>
    </location>
</feature>
<dbReference type="UniPathway" id="UPA00659"/>
<dbReference type="PROSITE" id="PS00072">
    <property type="entry name" value="ACYL_COA_DH_1"/>
    <property type="match status" value="1"/>
</dbReference>
<sequence length="767" mass="82949">MYKQLMNWMRDNKILPQISDTERQALEAGDVWIDGQFFGGKVDFENILAEHYDQLPAHEQAYLDGPVEELLAMADSYELSRTRKLPDELFQFMASNGFFGMQVAKEYGGNPMSTQAKSCIMAKISSHSGLLSAMVVIPNSLGAAELLGHYGTDEQKNYYLPKLAKGEFMPCFGLTEPTAGSDAASIKAEGVVFKDSDGEIKFKLNFRKRYITLAPVANLISLAVRLHDPENLLGKGEEPGITVVLIEKGAPGTEGLHIGDHHQPIGEHFPNGPIVGRDVIVPADKVLGGIEYTGMGWKMLMEALAGGRMVSLPATGICGIRHGAMIAGAYSMVRQQFGIPVGRMEGVEHKIGKAAGMTYAFDAARVFGCSAVDHGIQPPVTSAIMKAYSTEMGRDTGTDAMDVTAGYGVMQGPNNTMGRLYNSAPVSVTVEGANIMTRTLMIFGQGATRCHPYAYKVVQAVENDDAASFRKNLNGWMIQFLLGVVMSIVRGVTRGFFTVKVPNVAPQTKSIYRRLGWAATRFGLLTNLAMFFLGSKLKARGNLTGRYADAVAWLYITTSALRRYEAEGRKAEDLALVQYAGEYGLTQIQHAFEGIYENFDGPVGFILKTVGRIGLGLNPLAKLPNDRLSHQAAQALQSYGDQYKRLVGGNYMPAESDQGLGRLLKAFRLTTEAEPVRNKIRAAQKARKLGRGKVEEIASEAAKQGVISEAELALLNEATAACLQAIEVDVFTKDEYYGAGGIPAMSATGDGGAEQPPVFALAKAAGE</sequence>
<dbReference type="GO" id="GO:0033539">
    <property type="term" value="P:fatty acid beta-oxidation using acyl-CoA dehydrogenase"/>
    <property type="evidence" value="ECO:0007669"/>
    <property type="project" value="InterPro"/>
</dbReference>
<dbReference type="InterPro" id="IPR006091">
    <property type="entry name" value="Acyl-CoA_Oxase/DH_mid-dom"/>
</dbReference>
<dbReference type="Proteomes" id="UP000029444">
    <property type="component" value="Unassembled WGS sequence"/>
</dbReference>
<dbReference type="PANTHER" id="PTHR48083:SF33">
    <property type="entry name" value="ACYL-COENZYME A DEHYDROGENASE"/>
    <property type="match status" value="1"/>
</dbReference>
<evidence type="ECO:0000256" key="3">
    <source>
        <dbReference type="ARBA" id="ARBA00009347"/>
    </source>
</evidence>
<evidence type="ECO:0000256" key="7">
    <source>
        <dbReference type="ARBA" id="ARBA00022630"/>
    </source>
</evidence>
<dbReference type="GO" id="GO:0004466">
    <property type="term" value="F:long-chain fatty acyl-CoA dehydrogenase activity"/>
    <property type="evidence" value="ECO:0007669"/>
    <property type="project" value="UniProtKB-EC"/>
</dbReference>
<comment type="similarity">
    <text evidence="3">Belongs to the acyl-CoA dehydrogenase family.</text>
</comment>
<dbReference type="Gene3D" id="1.20.140.10">
    <property type="entry name" value="Butyryl-CoA Dehydrogenase, subunit A, domain 3"/>
    <property type="match status" value="1"/>
</dbReference>
<keyword evidence="8" id="KW-0274">FAD</keyword>
<dbReference type="SUPFAM" id="SSF47203">
    <property type="entry name" value="Acyl-CoA dehydrogenase C-terminal domain-like"/>
    <property type="match status" value="1"/>
</dbReference>
<proteinExistence type="inferred from homology"/>
<comment type="catalytic activity">
    <reaction evidence="11">
        <text>a long-chain 2,3-saturated fatty acyl-CoA + oxidized [electron-transfer flavoprotein] + H(+) = a long-chain (2E)-enoyl-CoA + reduced [electron-transfer flavoprotein]</text>
        <dbReference type="Rhea" id="RHEA:17721"/>
        <dbReference type="Rhea" id="RHEA-COMP:10685"/>
        <dbReference type="Rhea" id="RHEA-COMP:10686"/>
        <dbReference type="ChEBI" id="CHEBI:15378"/>
        <dbReference type="ChEBI" id="CHEBI:57692"/>
        <dbReference type="ChEBI" id="CHEBI:58307"/>
        <dbReference type="ChEBI" id="CHEBI:83721"/>
        <dbReference type="ChEBI" id="CHEBI:83727"/>
        <dbReference type="EC" id="1.3.8.8"/>
    </reaction>
</comment>
<dbReference type="InterPro" id="IPR036250">
    <property type="entry name" value="AcylCo_DH-like_C"/>
</dbReference>
<comment type="cofactor">
    <cofactor evidence="1">
        <name>FAD</name>
        <dbReference type="ChEBI" id="CHEBI:57692"/>
    </cofactor>
</comment>
<comment type="pathway">
    <text evidence="2">Lipid metabolism; fatty acid beta-oxidation.</text>
</comment>
<dbReference type="SUPFAM" id="SSF56645">
    <property type="entry name" value="Acyl-CoA dehydrogenase NM domain-like"/>
    <property type="match status" value="1"/>
</dbReference>
<dbReference type="InterPro" id="IPR009100">
    <property type="entry name" value="AcylCoA_DH/oxidase_NM_dom_sf"/>
</dbReference>
<comment type="caution">
    <text evidence="16">The sequence shown here is derived from an EMBL/GenBank/DDBJ whole genome shotgun (WGS) entry which is preliminary data.</text>
</comment>
<evidence type="ECO:0000256" key="8">
    <source>
        <dbReference type="ARBA" id="ARBA00022827"/>
    </source>
</evidence>
<dbReference type="InterPro" id="IPR015396">
    <property type="entry name" value="FadE_C"/>
</dbReference>
<feature type="domain" description="Acyl-CoA dehydrogenase/oxidase N-terminal" evidence="14">
    <location>
        <begin position="69"/>
        <end position="167"/>
    </location>
</feature>
<dbReference type="EC" id="1.3.8.7" evidence="4"/>
<evidence type="ECO:0000256" key="11">
    <source>
        <dbReference type="ARBA" id="ARBA00049247"/>
    </source>
</evidence>
<dbReference type="InterPro" id="IPR013786">
    <property type="entry name" value="AcylCoA_DH/ox_N"/>
</dbReference>
<keyword evidence="7" id="KW-0285">Flavoprotein</keyword>
<evidence type="ECO:0000256" key="5">
    <source>
        <dbReference type="ARBA" id="ARBA00012040"/>
    </source>
</evidence>
<dbReference type="GO" id="GO:0005737">
    <property type="term" value="C:cytoplasm"/>
    <property type="evidence" value="ECO:0007669"/>
    <property type="project" value="TreeGrafter"/>
</dbReference>
<dbReference type="InterPro" id="IPR046373">
    <property type="entry name" value="Acyl-CoA_Oxase/DH_mid-dom_sf"/>
</dbReference>
<evidence type="ECO:0000256" key="6">
    <source>
        <dbReference type="ARBA" id="ARBA00020144"/>
    </source>
</evidence>
<dbReference type="RefSeq" id="WP_035232054.1">
    <property type="nucleotide sequence ID" value="NZ_ARXV01000005.1"/>
</dbReference>
<reference evidence="16 17" key="1">
    <citation type="submission" date="2012-09" db="EMBL/GenBank/DDBJ databases">
        <title>Genome Sequence of alkane-degrading Bacterium Alcanivorax sp. 19-m-6.</title>
        <authorList>
            <person name="Lai Q."/>
            <person name="Shao Z."/>
        </authorList>
    </citation>
    <scope>NUCLEOTIDE SEQUENCE [LARGE SCALE GENOMIC DNA]</scope>
    <source>
        <strain evidence="16 17">19-m-6</strain>
    </source>
</reference>
<dbReference type="Gene3D" id="2.40.110.10">
    <property type="entry name" value="Butyryl-CoA Dehydrogenase, subunit A, domain 2"/>
    <property type="match status" value="1"/>
</dbReference>
<evidence type="ECO:0000259" key="12">
    <source>
        <dbReference type="Pfam" id="PF00441"/>
    </source>
</evidence>
<dbReference type="Pfam" id="PF00441">
    <property type="entry name" value="Acyl-CoA_dh_1"/>
    <property type="match status" value="1"/>
</dbReference>
<evidence type="ECO:0000256" key="9">
    <source>
        <dbReference type="ARBA" id="ARBA00023002"/>
    </source>
</evidence>
<dbReference type="Gene3D" id="1.10.540.10">
    <property type="entry name" value="Acyl-CoA dehydrogenase/oxidase, N-terminal domain"/>
    <property type="match status" value="1"/>
</dbReference>
<evidence type="ECO:0000259" key="13">
    <source>
        <dbReference type="Pfam" id="PF02770"/>
    </source>
</evidence>
<dbReference type="OrthoDB" id="9802447at2"/>
<dbReference type="eggNOG" id="COG1960">
    <property type="taxonomic scope" value="Bacteria"/>
</dbReference>
<dbReference type="InterPro" id="IPR050741">
    <property type="entry name" value="Acyl-CoA_dehydrogenase"/>
</dbReference>
<dbReference type="PANTHER" id="PTHR48083">
    <property type="entry name" value="MEDIUM-CHAIN SPECIFIC ACYL-COA DEHYDROGENASE, MITOCHONDRIAL-RELATED"/>
    <property type="match status" value="1"/>
</dbReference>
<name>A0A095TS11_9GAMM</name>
<protein>
    <recommendedName>
        <fullName evidence="6">Acyl-coenzyme A dehydrogenase</fullName>
        <ecNumber evidence="4">1.3.8.7</ecNumber>
        <ecNumber evidence="5">1.3.8.8</ecNumber>
    </recommendedName>
</protein>
<dbReference type="InterPro" id="IPR009075">
    <property type="entry name" value="AcylCo_DH/oxidase_C"/>
</dbReference>
<accession>A0A095TS11</accession>
<dbReference type="EC" id="1.3.8.8" evidence="5"/>